<dbReference type="InterPro" id="IPR005840">
    <property type="entry name" value="Ribosomal_uS12_MeSTrfase_RimO"/>
</dbReference>
<accession>X1H8N3</accession>
<keyword evidence="3" id="KW-0479">Metal-binding</keyword>
<evidence type="ECO:0000256" key="1">
    <source>
        <dbReference type="ARBA" id="ARBA00022485"/>
    </source>
</evidence>
<dbReference type="InterPro" id="IPR002792">
    <property type="entry name" value="TRAM_dom"/>
</dbReference>
<keyword evidence="1" id="KW-0004">4Fe-4S</keyword>
<dbReference type="EMBL" id="BARU01022147">
    <property type="protein sequence ID" value="GAH53430.1"/>
    <property type="molecule type" value="Genomic_DNA"/>
</dbReference>
<dbReference type="InterPro" id="IPR007197">
    <property type="entry name" value="rSAM"/>
</dbReference>
<comment type="caution">
    <text evidence="7">The sequence shown here is derived from an EMBL/GenBank/DDBJ whole genome shotgun (WGS) entry which is preliminary data.</text>
</comment>
<evidence type="ECO:0000313" key="7">
    <source>
        <dbReference type="EMBL" id="GAH53430.1"/>
    </source>
</evidence>
<dbReference type="GO" id="GO:0046872">
    <property type="term" value="F:metal ion binding"/>
    <property type="evidence" value="ECO:0007669"/>
    <property type="project" value="UniProtKB-KW"/>
</dbReference>
<dbReference type="InterPro" id="IPR058240">
    <property type="entry name" value="rSAM_sf"/>
</dbReference>
<dbReference type="AlphaFoldDB" id="X1H8N3"/>
<dbReference type="GO" id="GO:0035599">
    <property type="term" value="F:aspartic acid methylthiotransferase activity"/>
    <property type="evidence" value="ECO:0007669"/>
    <property type="project" value="TreeGrafter"/>
</dbReference>
<dbReference type="GO" id="GO:0005829">
    <property type="term" value="C:cytosol"/>
    <property type="evidence" value="ECO:0007669"/>
    <property type="project" value="TreeGrafter"/>
</dbReference>
<dbReference type="InterPro" id="IPR023404">
    <property type="entry name" value="rSAM_horseshoe"/>
</dbReference>
<keyword evidence="2" id="KW-0949">S-adenosyl-L-methionine</keyword>
<gene>
    <name evidence="7" type="ORF">S03H2_36117</name>
</gene>
<dbReference type="GO" id="GO:0051539">
    <property type="term" value="F:4 iron, 4 sulfur cluster binding"/>
    <property type="evidence" value="ECO:0007669"/>
    <property type="project" value="UniProtKB-KW"/>
</dbReference>
<dbReference type="PANTHER" id="PTHR43837">
    <property type="entry name" value="RIBOSOMAL PROTEIN S12 METHYLTHIOTRANSFERASE RIMO"/>
    <property type="match status" value="1"/>
</dbReference>
<evidence type="ECO:0000256" key="3">
    <source>
        <dbReference type="ARBA" id="ARBA00022723"/>
    </source>
</evidence>
<dbReference type="InterPro" id="IPR012340">
    <property type="entry name" value="NA-bd_OB-fold"/>
</dbReference>
<name>X1H8N3_9ZZZZ</name>
<evidence type="ECO:0000256" key="5">
    <source>
        <dbReference type="ARBA" id="ARBA00023014"/>
    </source>
</evidence>
<evidence type="ECO:0000256" key="2">
    <source>
        <dbReference type="ARBA" id="ARBA00022691"/>
    </source>
</evidence>
<dbReference type="Gene3D" id="2.40.50.140">
    <property type="entry name" value="Nucleic acid-binding proteins"/>
    <property type="match status" value="1"/>
</dbReference>
<dbReference type="Pfam" id="PF18693">
    <property type="entry name" value="TRAM_2"/>
    <property type="match status" value="1"/>
</dbReference>
<reference evidence="7" key="1">
    <citation type="journal article" date="2014" name="Front. Microbiol.">
        <title>High frequency of phylogenetically diverse reductive dehalogenase-homologous genes in deep subseafloor sedimentary metagenomes.</title>
        <authorList>
            <person name="Kawai M."/>
            <person name="Futagami T."/>
            <person name="Toyoda A."/>
            <person name="Takaki Y."/>
            <person name="Nishi S."/>
            <person name="Hori S."/>
            <person name="Arai W."/>
            <person name="Tsubouchi T."/>
            <person name="Morono Y."/>
            <person name="Uchiyama I."/>
            <person name="Ito T."/>
            <person name="Fujiyama A."/>
            <person name="Inagaki F."/>
            <person name="Takami H."/>
        </authorList>
    </citation>
    <scope>NUCLEOTIDE SEQUENCE</scope>
    <source>
        <strain evidence="7">Expedition CK06-06</strain>
    </source>
</reference>
<proteinExistence type="predicted"/>
<feature type="domain" description="Radical SAM core" evidence="6">
    <location>
        <begin position="1"/>
        <end position="100"/>
    </location>
</feature>
<feature type="non-terminal residue" evidence="7">
    <location>
        <position position="1"/>
    </location>
</feature>
<organism evidence="7">
    <name type="scientific">marine sediment metagenome</name>
    <dbReference type="NCBI Taxonomy" id="412755"/>
    <lineage>
        <taxon>unclassified sequences</taxon>
        <taxon>metagenomes</taxon>
        <taxon>ecological metagenomes</taxon>
    </lineage>
</organism>
<dbReference type="PANTHER" id="PTHR43837:SF1">
    <property type="entry name" value="RIBOSOMAL PROTEIN US12 METHYLTHIOTRANSFERASE RIMO"/>
    <property type="match status" value="1"/>
</dbReference>
<evidence type="ECO:0000256" key="4">
    <source>
        <dbReference type="ARBA" id="ARBA00023004"/>
    </source>
</evidence>
<dbReference type="PROSITE" id="PS51918">
    <property type="entry name" value="RADICAL_SAM"/>
    <property type="match status" value="1"/>
</dbReference>
<evidence type="ECO:0000259" key="6">
    <source>
        <dbReference type="PROSITE" id="PS51918"/>
    </source>
</evidence>
<dbReference type="SUPFAM" id="SSF102114">
    <property type="entry name" value="Radical SAM enzymes"/>
    <property type="match status" value="1"/>
</dbReference>
<keyword evidence="5" id="KW-0411">Iron-sulfur</keyword>
<dbReference type="Gene3D" id="3.80.30.20">
    <property type="entry name" value="tm_1862 like domain"/>
    <property type="match status" value="1"/>
</dbReference>
<protein>
    <recommendedName>
        <fullName evidence="6">Radical SAM core domain-containing protein</fullName>
    </recommendedName>
</protein>
<sequence>ALMRRPKFKATERLVENLREKIPEIVLRTSVIVGFPGEKTKHFDKLLKDVERLKFDWLGAFTYSPEKGTLAYSITPKISSQVKKKGYRQLMKLQQSITLKLNQKRVNKTYPLLVDREKEGHCQFQAPEIDGKTLLQEKYLVGEIFRGRILAVSNVYDLIGKKVNHISLTAPPSHPR</sequence>
<keyword evidence="4" id="KW-0408">Iron</keyword>